<evidence type="ECO:0000256" key="6">
    <source>
        <dbReference type="SAM" id="MobiDB-lite"/>
    </source>
</evidence>
<sequence length="395" mass="45231">MDNILQSSLDDHLNDSLELKYESCFYCCGFYGPCFGEPVCGVCHDFIFSEDFGSYRQMSRSDSDIGKDDGDSGNDEPSEDAVPLPVFPIDLAGGLPGSGDYLLPSMPWPQSPQSSNQASPSDRLAKRVNQLTTHWSTTDESSNRDNSHRIPPEIWAIIFRMLDDISLFMASKVSPRWKTIITDQYPSARWEEFVKKRWPLFNPIYTVFDWYSVYSDFLESVPCKLCFMDLNSVLPVPTGSRSLRSVRLYKEIKLMRVDHPEGIEAIPLDNLNYNWLARVNGPPQSPYQGGVFYLNLKISHDYPLKPPGVRFLTKIFHPNISRHGDIGIDCIQHNWTLALTIPQILLSVQSLLTDPFLEISMEKTVAELYEKDIQTFDKIARIWTWKYAMHDVLIH</sequence>
<dbReference type="Proteomes" id="UP000708208">
    <property type="component" value="Unassembled WGS sequence"/>
</dbReference>
<keyword evidence="5" id="KW-0067">ATP-binding</keyword>
<comment type="caution">
    <text evidence="9">The sequence shown here is derived from an EMBL/GenBank/DDBJ whole genome shotgun (WGS) entry which is preliminary data.</text>
</comment>
<evidence type="ECO:0000256" key="5">
    <source>
        <dbReference type="ARBA" id="ARBA00022840"/>
    </source>
</evidence>
<keyword evidence="4" id="KW-0833">Ubl conjugation pathway</keyword>
<evidence type="ECO:0000256" key="3">
    <source>
        <dbReference type="ARBA" id="ARBA00022741"/>
    </source>
</evidence>
<evidence type="ECO:0000313" key="9">
    <source>
        <dbReference type="EMBL" id="CAG7725941.1"/>
    </source>
</evidence>
<dbReference type="InterPro" id="IPR001810">
    <property type="entry name" value="F-box_dom"/>
</dbReference>
<dbReference type="Pfam" id="PF00646">
    <property type="entry name" value="F-box"/>
    <property type="match status" value="1"/>
</dbReference>
<feature type="domain" description="UBC core" evidence="7">
    <location>
        <begin position="243"/>
        <end position="389"/>
    </location>
</feature>
<dbReference type="GO" id="GO:0005524">
    <property type="term" value="F:ATP binding"/>
    <property type="evidence" value="ECO:0007669"/>
    <property type="project" value="UniProtKB-KW"/>
</dbReference>
<dbReference type="AlphaFoldDB" id="A0A8J2K1K3"/>
<name>A0A8J2K1K3_9HEXA</name>
<keyword evidence="10" id="KW-1185">Reference proteome</keyword>
<evidence type="ECO:0000256" key="4">
    <source>
        <dbReference type="ARBA" id="ARBA00022786"/>
    </source>
</evidence>
<dbReference type="PROSITE" id="PS50127">
    <property type="entry name" value="UBC_2"/>
    <property type="match status" value="1"/>
</dbReference>
<evidence type="ECO:0000259" key="7">
    <source>
        <dbReference type="PROSITE" id="PS50127"/>
    </source>
</evidence>
<dbReference type="OrthoDB" id="9973183at2759"/>
<dbReference type="EMBL" id="CAJVCH010128697">
    <property type="protein sequence ID" value="CAG7725941.1"/>
    <property type="molecule type" value="Genomic_DNA"/>
</dbReference>
<feature type="region of interest" description="Disordered" evidence="6">
    <location>
        <begin position="58"/>
        <end position="83"/>
    </location>
</feature>
<dbReference type="PROSITE" id="PS50181">
    <property type="entry name" value="FBOX"/>
    <property type="match status" value="1"/>
</dbReference>
<dbReference type="InterPro" id="IPR000608">
    <property type="entry name" value="UBC"/>
</dbReference>
<evidence type="ECO:0000256" key="1">
    <source>
        <dbReference type="ARBA" id="ARBA00012486"/>
    </source>
</evidence>
<dbReference type="CDD" id="cd09917">
    <property type="entry name" value="F-box_SF"/>
    <property type="match status" value="1"/>
</dbReference>
<protein>
    <recommendedName>
        <fullName evidence="1">E2 ubiquitin-conjugating enzyme</fullName>
        <ecNumber evidence="1">2.3.2.23</ecNumber>
    </recommendedName>
</protein>
<dbReference type="GO" id="GO:0061631">
    <property type="term" value="F:ubiquitin conjugating enzyme activity"/>
    <property type="evidence" value="ECO:0007669"/>
    <property type="project" value="UniProtKB-EC"/>
</dbReference>
<keyword evidence="2" id="KW-0808">Transferase</keyword>
<feature type="compositionally biased region" description="Basic and acidic residues" evidence="6">
    <location>
        <begin position="59"/>
        <end position="70"/>
    </location>
</feature>
<dbReference type="FunFam" id="3.10.110.10:FF:000060">
    <property type="entry name" value="Ubiquitin conjugating enzyme (UbcB)"/>
    <property type="match status" value="1"/>
</dbReference>
<reference evidence="9" key="1">
    <citation type="submission" date="2021-06" db="EMBL/GenBank/DDBJ databases">
        <authorList>
            <person name="Hodson N. C."/>
            <person name="Mongue J. A."/>
            <person name="Jaron S. K."/>
        </authorList>
    </citation>
    <scope>NUCLEOTIDE SEQUENCE</scope>
</reference>
<accession>A0A8J2K1K3</accession>
<evidence type="ECO:0000313" key="10">
    <source>
        <dbReference type="Proteomes" id="UP000708208"/>
    </source>
</evidence>
<evidence type="ECO:0000259" key="8">
    <source>
        <dbReference type="PROSITE" id="PS50181"/>
    </source>
</evidence>
<dbReference type="PANTHER" id="PTHR24068">
    <property type="entry name" value="UBIQUITIN-CONJUGATING ENZYME E2"/>
    <property type="match status" value="1"/>
</dbReference>
<proteinExistence type="predicted"/>
<feature type="domain" description="F-box" evidence="8">
    <location>
        <begin position="144"/>
        <end position="193"/>
    </location>
</feature>
<gene>
    <name evidence="9" type="ORF">AFUS01_LOCUS14877</name>
</gene>
<dbReference type="CDD" id="cd23826">
    <property type="entry name" value="UEV_Morgue-like"/>
    <property type="match status" value="1"/>
</dbReference>
<dbReference type="SMART" id="SM00212">
    <property type="entry name" value="UBCc"/>
    <property type="match status" value="1"/>
</dbReference>
<organism evidence="9 10">
    <name type="scientific">Allacma fusca</name>
    <dbReference type="NCBI Taxonomy" id="39272"/>
    <lineage>
        <taxon>Eukaryota</taxon>
        <taxon>Metazoa</taxon>
        <taxon>Ecdysozoa</taxon>
        <taxon>Arthropoda</taxon>
        <taxon>Hexapoda</taxon>
        <taxon>Collembola</taxon>
        <taxon>Symphypleona</taxon>
        <taxon>Sminthuridae</taxon>
        <taxon>Allacma</taxon>
    </lineage>
</organism>
<dbReference type="Pfam" id="PF00179">
    <property type="entry name" value="UQ_con"/>
    <property type="match status" value="1"/>
</dbReference>
<dbReference type="EC" id="2.3.2.23" evidence="1"/>
<keyword evidence="3" id="KW-0547">Nucleotide-binding</keyword>
<evidence type="ECO:0000256" key="2">
    <source>
        <dbReference type="ARBA" id="ARBA00022679"/>
    </source>
</evidence>